<dbReference type="AlphaFoldDB" id="A0A0G4FHN7"/>
<dbReference type="InterPro" id="IPR003172">
    <property type="entry name" value="ML_dom"/>
</dbReference>
<dbReference type="InterPro" id="IPR039670">
    <property type="entry name" value="NPC2-like"/>
</dbReference>
<dbReference type="OMA" id="QTIFPRN"/>
<evidence type="ECO:0000256" key="2">
    <source>
        <dbReference type="ARBA" id="ARBA00022729"/>
    </source>
</evidence>
<reference evidence="5 6" key="1">
    <citation type="submission" date="2014-11" db="EMBL/GenBank/DDBJ databases">
        <authorList>
            <person name="Zhu J."/>
            <person name="Qi W."/>
            <person name="Song R."/>
        </authorList>
    </citation>
    <scope>NUCLEOTIDE SEQUENCE [LARGE SCALE GENOMIC DNA]</scope>
</reference>
<feature type="signal peptide" evidence="3">
    <location>
        <begin position="1"/>
        <end position="21"/>
    </location>
</feature>
<dbReference type="Proteomes" id="UP000041254">
    <property type="component" value="Unassembled WGS sequence"/>
</dbReference>
<dbReference type="OrthoDB" id="6409159at2759"/>
<evidence type="ECO:0000313" key="6">
    <source>
        <dbReference type="Proteomes" id="UP000041254"/>
    </source>
</evidence>
<dbReference type="EMBL" id="CDMY01000440">
    <property type="protein sequence ID" value="CEM12983.1"/>
    <property type="molecule type" value="Genomic_DNA"/>
</dbReference>
<sequence length="188" mass="20647">MVLVSFFRWLALGVALAGVAARGEEWSLCPGTTTERFEIGECHIVPDPPVAGEALTVSVTGDLKEEISGGYIEIDLKIDRIIPIHIKEAICDIGDIQCPIAPGHYKRSITREVPPRPKHGKVEGDVKVYDQNNAEVTCVHLSFEIVSPDELEDGVLKNNTTAMDSLPQERAAAILTQRLRHKEEVIIS</sequence>
<name>A0A0G4FHN7_VITBC</name>
<evidence type="ECO:0000256" key="1">
    <source>
        <dbReference type="ARBA" id="ARBA00002053"/>
    </source>
</evidence>
<comment type="function">
    <text evidence="1">Catalyzes the intermembrane transfer of phosphatidylglycerol and phosphatidylinositol.</text>
</comment>
<feature type="chain" id="PRO_5005188641" description="MD-2-related lipid-recognition domain-containing protein" evidence="3">
    <location>
        <begin position="22"/>
        <end position="188"/>
    </location>
</feature>
<accession>A0A0G4FHN7</accession>
<dbReference type="InterPro" id="IPR014756">
    <property type="entry name" value="Ig_E-set"/>
</dbReference>
<proteinExistence type="predicted"/>
<feature type="domain" description="MD-2-related lipid-recognition" evidence="4">
    <location>
        <begin position="26"/>
        <end position="143"/>
    </location>
</feature>
<evidence type="ECO:0000313" key="5">
    <source>
        <dbReference type="EMBL" id="CEM12983.1"/>
    </source>
</evidence>
<gene>
    <name evidence="5" type="ORF">Vbra_9193</name>
</gene>
<organism evidence="5 6">
    <name type="scientific">Vitrella brassicaformis (strain CCMP3155)</name>
    <dbReference type="NCBI Taxonomy" id="1169540"/>
    <lineage>
        <taxon>Eukaryota</taxon>
        <taxon>Sar</taxon>
        <taxon>Alveolata</taxon>
        <taxon>Colpodellida</taxon>
        <taxon>Vitrellaceae</taxon>
        <taxon>Vitrella</taxon>
    </lineage>
</organism>
<dbReference type="PANTHER" id="PTHR11306:SF60">
    <property type="entry name" value="COUNTIN-3-RELATED"/>
    <property type="match status" value="1"/>
</dbReference>
<dbReference type="VEuPathDB" id="CryptoDB:Vbra_9193"/>
<dbReference type="PhylomeDB" id="A0A0G4FHN7"/>
<dbReference type="GO" id="GO:0032934">
    <property type="term" value="F:sterol binding"/>
    <property type="evidence" value="ECO:0007669"/>
    <property type="project" value="InterPro"/>
</dbReference>
<keyword evidence="6" id="KW-1185">Reference proteome</keyword>
<dbReference type="GO" id="GO:0015918">
    <property type="term" value="P:sterol transport"/>
    <property type="evidence" value="ECO:0007669"/>
    <property type="project" value="InterPro"/>
</dbReference>
<dbReference type="SMART" id="SM00737">
    <property type="entry name" value="ML"/>
    <property type="match status" value="1"/>
</dbReference>
<dbReference type="Pfam" id="PF02221">
    <property type="entry name" value="E1_DerP2_DerF2"/>
    <property type="match status" value="1"/>
</dbReference>
<dbReference type="Gene3D" id="2.60.40.770">
    <property type="match status" value="1"/>
</dbReference>
<dbReference type="SUPFAM" id="SSF81296">
    <property type="entry name" value="E set domains"/>
    <property type="match status" value="1"/>
</dbReference>
<dbReference type="PANTHER" id="PTHR11306">
    <property type="entry name" value="NIEMANN PICK TYPE C2 PROTEIN NPC2-RELATED"/>
    <property type="match status" value="1"/>
</dbReference>
<dbReference type="STRING" id="1169540.A0A0G4FHN7"/>
<keyword evidence="2 3" id="KW-0732">Signal</keyword>
<evidence type="ECO:0000259" key="4">
    <source>
        <dbReference type="SMART" id="SM00737"/>
    </source>
</evidence>
<evidence type="ECO:0000256" key="3">
    <source>
        <dbReference type="SAM" id="SignalP"/>
    </source>
</evidence>
<dbReference type="InParanoid" id="A0A0G4FHN7"/>
<protein>
    <recommendedName>
        <fullName evidence="4">MD-2-related lipid-recognition domain-containing protein</fullName>
    </recommendedName>
</protein>